<dbReference type="AlphaFoldDB" id="A0A0L7LFV0"/>
<name>A0A0L7LFV0_OPEBR</name>
<keyword evidence="2" id="KW-1185">Reference proteome</keyword>
<feature type="non-terminal residue" evidence="1">
    <location>
        <position position="1"/>
    </location>
</feature>
<reference evidence="1 2" key="1">
    <citation type="journal article" date="2015" name="Genome Biol. Evol.">
        <title>The genome of winter moth (Operophtera brumata) provides a genomic perspective on sexual dimorphism and phenology.</title>
        <authorList>
            <person name="Derks M.F."/>
            <person name="Smit S."/>
            <person name="Salis L."/>
            <person name="Schijlen E."/>
            <person name="Bossers A."/>
            <person name="Mateman C."/>
            <person name="Pijl A.S."/>
            <person name="de Ridder D."/>
            <person name="Groenen M.A."/>
            <person name="Visser M.E."/>
            <person name="Megens H.J."/>
        </authorList>
    </citation>
    <scope>NUCLEOTIDE SEQUENCE [LARGE SCALE GENOMIC DNA]</scope>
    <source>
        <strain evidence="1">WM2013NL</strain>
        <tissue evidence="1">Head and thorax</tissue>
    </source>
</reference>
<dbReference type="InterPro" id="IPR010562">
    <property type="entry name" value="Haemolymph_juvenile_hormone-bd"/>
</dbReference>
<protein>
    <submittedName>
        <fullName evidence="1">DUF233 protein</fullName>
    </submittedName>
</protein>
<feature type="non-terminal residue" evidence="1">
    <location>
        <position position="86"/>
    </location>
</feature>
<gene>
    <name evidence="1" type="ORF">OBRU01_09509</name>
</gene>
<evidence type="ECO:0000313" key="1">
    <source>
        <dbReference type="EMBL" id="KOB74337.1"/>
    </source>
</evidence>
<organism evidence="1 2">
    <name type="scientific">Operophtera brumata</name>
    <name type="common">Winter moth</name>
    <name type="synonym">Phalaena brumata</name>
    <dbReference type="NCBI Taxonomy" id="104452"/>
    <lineage>
        <taxon>Eukaryota</taxon>
        <taxon>Metazoa</taxon>
        <taxon>Ecdysozoa</taxon>
        <taxon>Arthropoda</taxon>
        <taxon>Hexapoda</taxon>
        <taxon>Insecta</taxon>
        <taxon>Pterygota</taxon>
        <taxon>Neoptera</taxon>
        <taxon>Endopterygota</taxon>
        <taxon>Lepidoptera</taxon>
        <taxon>Glossata</taxon>
        <taxon>Ditrysia</taxon>
        <taxon>Geometroidea</taxon>
        <taxon>Geometridae</taxon>
        <taxon>Larentiinae</taxon>
        <taxon>Operophtera</taxon>
    </lineage>
</organism>
<dbReference type="Proteomes" id="UP000037510">
    <property type="component" value="Unassembled WGS sequence"/>
</dbReference>
<dbReference type="Pfam" id="PF06585">
    <property type="entry name" value="JHBP"/>
    <property type="match status" value="1"/>
</dbReference>
<dbReference type="InterPro" id="IPR038606">
    <property type="entry name" value="To_sf"/>
</dbReference>
<evidence type="ECO:0000313" key="2">
    <source>
        <dbReference type="Proteomes" id="UP000037510"/>
    </source>
</evidence>
<proteinExistence type="predicted"/>
<sequence length="86" mass="10135">KDVKNYIAVKNFRLKPEPLEPVVYDFKNLFNGQKDLSDTTHKFVNENWKEVAYEIQDPVFKANFKKIIKNANKLLKSIPIENLIQL</sequence>
<accession>A0A0L7LFV0</accession>
<dbReference type="Gene3D" id="3.15.10.30">
    <property type="entry name" value="Haemolymph juvenile hormone binding protein"/>
    <property type="match status" value="1"/>
</dbReference>
<dbReference type="EMBL" id="JTDY01001270">
    <property type="protein sequence ID" value="KOB74337.1"/>
    <property type="molecule type" value="Genomic_DNA"/>
</dbReference>
<comment type="caution">
    <text evidence="1">The sequence shown here is derived from an EMBL/GenBank/DDBJ whole genome shotgun (WGS) entry which is preliminary data.</text>
</comment>